<reference evidence="2" key="1">
    <citation type="submission" date="2020-05" db="EMBL/GenBank/DDBJ databases">
        <title>Phylogenomic resolution of chytrid fungi.</title>
        <authorList>
            <person name="Stajich J.E."/>
            <person name="Amses K."/>
            <person name="Simmons R."/>
            <person name="Seto K."/>
            <person name="Myers J."/>
            <person name="Bonds A."/>
            <person name="Quandt C.A."/>
            <person name="Barry K."/>
            <person name="Liu P."/>
            <person name="Grigoriev I."/>
            <person name="Longcore J.E."/>
            <person name="James T.Y."/>
        </authorList>
    </citation>
    <scope>NUCLEOTIDE SEQUENCE</scope>
    <source>
        <strain evidence="2">JEL0318</strain>
    </source>
</reference>
<organism evidence="2 3">
    <name type="scientific">Rhizophlyctis rosea</name>
    <dbReference type="NCBI Taxonomy" id="64517"/>
    <lineage>
        <taxon>Eukaryota</taxon>
        <taxon>Fungi</taxon>
        <taxon>Fungi incertae sedis</taxon>
        <taxon>Chytridiomycota</taxon>
        <taxon>Chytridiomycota incertae sedis</taxon>
        <taxon>Chytridiomycetes</taxon>
        <taxon>Rhizophlyctidales</taxon>
        <taxon>Rhizophlyctidaceae</taxon>
        <taxon>Rhizophlyctis</taxon>
    </lineage>
</organism>
<evidence type="ECO:0000313" key="2">
    <source>
        <dbReference type="EMBL" id="KAJ3035275.1"/>
    </source>
</evidence>
<feature type="region of interest" description="Disordered" evidence="1">
    <location>
        <begin position="1"/>
        <end position="21"/>
    </location>
</feature>
<sequence length="132" mass="14437">MTGDDIHDNSNNTPTLPWTPQCPNLPTFQYQQPSLSSPLPPTTFDPILSYPSPIFTTQQTFHQQQMHYPVSPYGPSAAQYEEGMGLTGDEGRFIGNSWMNEITIAEAGYACPGLTNLRDIRTSSRTLGIGGG</sequence>
<dbReference type="Proteomes" id="UP001212841">
    <property type="component" value="Unassembled WGS sequence"/>
</dbReference>
<feature type="non-terminal residue" evidence="2">
    <location>
        <position position="132"/>
    </location>
</feature>
<comment type="caution">
    <text evidence="2">The sequence shown here is derived from an EMBL/GenBank/DDBJ whole genome shotgun (WGS) entry which is preliminary data.</text>
</comment>
<evidence type="ECO:0000256" key="1">
    <source>
        <dbReference type="SAM" id="MobiDB-lite"/>
    </source>
</evidence>
<gene>
    <name evidence="2" type="ORF">HK097_004246</name>
</gene>
<protein>
    <submittedName>
        <fullName evidence="2">Uncharacterized protein</fullName>
    </submittedName>
</protein>
<name>A0AAD5S913_9FUNG</name>
<proteinExistence type="predicted"/>
<evidence type="ECO:0000313" key="3">
    <source>
        <dbReference type="Proteomes" id="UP001212841"/>
    </source>
</evidence>
<dbReference type="EMBL" id="JADGJD010002065">
    <property type="protein sequence ID" value="KAJ3035275.1"/>
    <property type="molecule type" value="Genomic_DNA"/>
</dbReference>
<feature type="compositionally biased region" description="Polar residues" evidence="1">
    <location>
        <begin position="9"/>
        <end position="21"/>
    </location>
</feature>
<keyword evidence="3" id="KW-1185">Reference proteome</keyword>
<accession>A0AAD5S913</accession>
<dbReference type="AlphaFoldDB" id="A0AAD5S913"/>